<comment type="caution">
    <text evidence="7">The sequence shown here is derived from an EMBL/GenBank/DDBJ whole genome shotgun (WGS) entry which is preliminary data.</text>
</comment>
<protein>
    <recommendedName>
        <fullName evidence="4">Protein HRI1</fullName>
    </recommendedName>
</protein>
<gene>
    <name evidence="7" type="ORF">FHL15_004360</name>
</gene>
<dbReference type="GO" id="GO:0005737">
    <property type="term" value="C:cytoplasm"/>
    <property type="evidence" value="ECO:0007669"/>
    <property type="project" value="UniProtKB-SubCell"/>
</dbReference>
<dbReference type="Gene3D" id="2.40.128.320">
    <property type="entry name" value="Protein HRI1, N-terminal domain"/>
    <property type="match status" value="1"/>
</dbReference>
<dbReference type="InterPro" id="IPR031818">
    <property type="entry name" value="Hri1"/>
</dbReference>
<dbReference type="GO" id="GO:0005634">
    <property type="term" value="C:nucleus"/>
    <property type="evidence" value="ECO:0007669"/>
    <property type="project" value="UniProtKB-SubCell"/>
</dbReference>
<dbReference type="Proteomes" id="UP000319160">
    <property type="component" value="Unassembled WGS sequence"/>
</dbReference>
<proteinExistence type="inferred from homology"/>
<evidence type="ECO:0000256" key="6">
    <source>
        <dbReference type="ARBA" id="ARBA00023242"/>
    </source>
</evidence>
<dbReference type="STRING" id="2512241.A0A553I3W3"/>
<sequence>MSISIRDSIRWLPDAASEPTSTVVLTSPEHRFVDIRVLKDASDLGTSLDWAFAGISSSEIRDGVRHSTWRHVVDSRTRAPEILVDEGDIFPQDDGRTLETGRMVNPATGKLTNYEEVWTDLETEGIPEVNPDSDASTQQLRGRCVVLELNDAECEARGMAICLGRYHQCVVRMGDRFTAERWLWEDGEWKRKCRAGIILVPGPEHMSSATLSLGDEVKLTDTSRWRVVEIN</sequence>
<dbReference type="InterPro" id="IPR038744">
    <property type="entry name" value="Hri1_N"/>
</dbReference>
<evidence type="ECO:0000313" key="7">
    <source>
        <dbReference type="EMBL" id="TRX94899.1"/>
    </source>
</evidence>
<accession>A0A553I3W3</accession>
<dbReference type="CDD" id="cd11693">
    <property type="entry name" value="HRI1_C_like"/>
    <property type="match status" value="1"/>
</dbReference>
<dbReference type="EMBL" id="VFLP01000019">
    <property type="protein sequence ID" value="TRX94899.1"/>
    <property type="molecule type" value="Genomic_DNA"/>
</dbReference>
<evidence type="ECO:0000256" key="2">
    <source>
        <dbReference type="ARBA" id="ARBA00004496"/>
    </source>
</evidence>
<dbReference type="OrthoDB" id="4045395at2759"/>
<evidence type="ECO:0000313" key="8">
    <source>
        <dbReference type="Proteomes" id="UP000319160"/>
    </source>
</evidence>
<keyword evidence="8" id="KW-1185">Reference proteome</keyword>
<dbReference type="InterPro" id="IPR043047">
    <property type="entry name" value="Hri1_N_sf"/>
</dbReference>
<comment type="similarity">
    <text evidence="3">Belongs to the HRI1 family.</text>
</comment>
<reference evidence="8" key="1">
    <citation type="submission" date="2019-06" db="EMBL/GenBank/DDBJ databases">
        <title>Draft genome sequence of the griseofulvin-producing fungus Xylaria cubensis strain G536.</title>
        <authorList>
            <person name="Mead M.E."/>
            <person name="Raja H.A."/>
            <person name="Steenwyk J.L."/>
            <person name="Knowles S.L."/>
            <person name="Oberlies N.H."/>
            <person name="Rokas A."/>
        </authorList>
    </citation>
    <scope>NUCLEOTIDE SEQUENCE [LARGE SCALE GENOMIC DNA]</scope>
    <source>
        <strain evidence="8">G536</strain>
    </source>
</reference>
<keyword evidence="5" id="KW-0963">Cytoplasm</keyword>
<dbReference type="AlphaFoldDB" id="A0A553I3W3"/>
<keyword evidence="6" id="KW-0539">Nucleus</keyword>
<organism evidence="7 8">
    <name type="scientific">Xylaria flabelliformis</name>
    <dbReference type="NCBI Taxonomy" id="2512241"/>
    <lineage>
        <taxon>Eukaryota</taxon>
        <taxon>Fungi</taxon>
        <taxon>Dikarya</taxon>
        <taxon>Ascomycota</taxon>
        <taxon>Pezizomycotina</taxon>
        <taxon>Sordariomycetes</taxon>
        <taxon>Xylariomycetidae</taxon>
        <taxon>Xylariales</taxon>
        <taxon>Xylariaceae</taxon>
        <taxon>Xylaria</taxon>
    </lineage>
</organism>
<dbReference type="CDD" id="cd11692">
    <property type="entry name" value="HRI1_N_like"/>
    <property type="match status" value="1"/>
</dbReference>
<evidence type="ECO:0000256" key="3">
    <source>
        <dbReference type="ARBA" id="ARBA00005229"/>
    </source>
</evidence>
<dbReference type="Pfam" id="PF16815">
    <property type="entry name" value="HRI1"/>
    <property type="match status" value="1"/>
</dbReference>
<comment type="subcellular location">
    <subcellularLocation>
        <location evidence="2">Cytoplasm</location>
    </subcellularLocation>
    <subcellularLocation>
        <location evidence="1">Nucleus</location>
    </subcellularLocation>
</comment>
<evidence type="ECO:0000256" key="5">
    <source>
        <dbReference type="ARBA" id="ARBA00022490"/>
    </source>
</evidence>
<evidence type="ECO:0000256" key="4">
    <source>
        <dbReference type="ARBA" id="ARBA00017063"/>
    </source>
</evidence>
<evidence type="ECO:0000256" key="1">
    <source>
        <dbReference type="ARBA" id="ARBA00004123"/>
    </source>
</evidence>
<name>A0A553I3W3_9PEZI</name>